<feature type="transmembrane region" description="Helical" evidence="2">
    <location>
        <begin position="373"/>
        <end position="400"/>
    </location>
</feature>
<comment type="caution">
    <text evidence="3">The sequence shown here is derived from an EMBL/GenBank/DDBJ whole genome shotgun (WGS) entry which is preliminary data.</text>
</comment>
<dbReference type="Proteomes" id="UP000288012">
    <property type="component" value="Unassembled WGS sequence"/>
</dbReference>
<proteinExistence type="predicted"/>
<sequence>MPKFSTAHYQEIYRKNFLTSVMYEAEILEAIAARYTKRPSSLQQVFLAQFNTDGNLKRPYVAGFIDSSNIQRFAHFFGSGDLSSHSVDDPRDKKLSDWERFILDAINFRIQKEVESEILHSFFDDTSKLPTEFPDFIQFWQTHRKDMLTKQGECNFDLFAIVAGDYAKHITQSNLANITLANKTQPIFILEEEKFLFNPEMFSAWMPSQSIFKKPRTYIEGSMPLLFASMGAAIGGIVGIFLGPLGAAIGAGFGAAAGITAVGLSRLFIGKGEVAHFFGTVLTTLGSSATGAGIGALLGTLVFPGLGSGIGALIGAGIGCAAGIVISGFAQIIKSSSFPARIAGASLMAVGTTASGALIGAILGSIIPGWGTLAGLGIGAAVGFATTAAPTLIGSIITGLNHAVSRLKQGFGSQVLEEEGRNPIQHIANLLPEIKSHVENNAANTSAVDVSGTYQPLFPQPPQQAVVEKENEEEKKQDTLANSL</sequence>
<evidence type="ECO:0000313" key="3">
    <source>
        <dbReference type="EMBL" id="RUQ91509.1"/>
    </source>
</evidence>
<evidence type="ECO:0008006" key="5">
    <source>
        <dbReference type="Google" id="ProtNLM"/>
    </source>
</evidence>
<evidence type="ECO:0000256" key="2">
    <source>
        <dbReference type="SAM" id="Phobius"/>
    </source>
</evidence>
<dbReference type="AlphaFoldDB" id="A0A433JMF6"/>
<feature type="transmembrane region" description="Helical" evidence="2">
    <location>
        <begin position="342"/>
        <end position="367"/>
    </location>
</feature>
<feature type="transmembrane region" description="Helical" evidence="2">
    <location>
        <begin position="248"/>
        <end position="269"/>
    </location>
</feature>
<gene>
    <name evidence="3" type="ORF">EKM59_00145</name>
</gene>
<keyword evidence="4" id="KW-1185">Reference proteome</keyword>
<name>A0A433JMF6_9GAMM</name>
<feature type="transmembrane region" description="Helical" evidence="2">
    <location>
        <begin position="309"/>
        <end position="330"/>
    </location>
</feature>
<reference evidence="3 4" key="1">
    <citation type="submission" date="2018-12" db="EMBL/GenBank/DDBJ databases">
        <title>Legionella sp,whole genome shotgun sequence.</title>
        <authorList>
            <person name="Wu H."/>
        </authorList>
    </citation>
    <scope>NUCLEOTIDE SEQUENCE [LARGE SCALE GENOMIC DNA]</scope>
    <source>
        <strain evidence="4">km714</strain>
    </source>
</reference>
<feature type="transmembrane region" description="Helical" evidence="2">
    <location>
        <begin position="281"/>
        <end position="303"/>
    </location>
</feature>
<keyword evidence="2" id="KW-1133">Transmembrane helix</keyword>
<feature type="compositionally biased region" description="Basic and acidic residues" evidence="1">
    <location>
        <begin position="467"/>
        <end position="478"/>
    </location>
</feature>
<feature type="region of interest" description="Disordered" evidence="1">
    <location>
        <begin position="459"/>
        <end position="484"/>
    </location>
</feature>
<protein>
    <recommendedName>
        <fullName evidence="5">Glycine zipper family protein</fullName>
    </recommendedName>
</protein>
<dbReference type="RefSeq" id="WP_127110997.1">
    <property type="nucleotide sequence ID" value="NZ_RZGR01000001.1"/>
</dbReference>
<organism evidence="3 4">
    <name type="scientific">Legionella septentrionalis</name>
    <dbReference type="NCBI Taxonomy" id="2498109"/>
    <lineage>
        <taxon>Bacteria</taxon>
        <taxon>Pseudomonadati</taxon>
        <taxon>Pseudomonadota</taxon>
        <taxon>Gammaproteobacteria</taxon>
        <taxon>Legionellales</taxon>
        <taxon>Legionellaceae</taxon>
        <taxon>Legionella</taxon>
    </lineage>
</organism>
<keyword evidence="2" id="KW-0472">Membrane</keyword>
<accession>A0A433JMF6</accession>
<evidence type="ECO:0000313" key="4">
    <source>
        <dbReference type="Proteomes" id="UP000288012"/>
    </source>
</evidence>
<dbReference type="EMBL" id="RZGR01000001">
    <property type="protein sequence ID" value="RUQ91509.1"/>
    <property type="molecule type" value="Genomic_DNA"/>
</dbReference>
<evidence type="ECO:0000256" key="1">
    <source>
        <dbReference type="SAM" id="MobiDB-lite"/>
    </source>
</evidence>
<feature type="transmembrane region" description="Helical" evidence="2">
    <location>
        <begin position="223"/>
        <end position="242"/>
    </location>
</feature>
<keyword evidence="2" id="KW-0812">Transmembrane</keyword>